<sequence length="305" mass="33835">MIDAHLHVVDFLQHPVDAGELAAAVDPANAAALADGAVVFGLPVKKKWALSEPERPTYYLDDNAPCATHSLTDELVATVVASLPASVRPHVAPLVCGFDPTDRLGVEHVVTMSERHDVWRGIGEVLLRHDDLTELTYGENARAGHPALDPVLELCRDRDWPLTFHQDASSAGRSGRYEYLGEVRTMLDRHPDVDLVWAHAGVGRRVRPAGLPDLLDDLLGEHPRLHVDLSWELYDAVVGDDGPEGAWIDLVTRRPDRFVLGSDVFGALDGHADALGRWRRLTERLPESARNRVESENARRLWWRA</sequence>
<dbReference type="RefSeq" id="WP_307199125.1">
    <property type="nucleotide sequence ID" value="NZ_JAUTAN010000001.1"/>
</dbReference>
<dbReference type="Gene3D" id="3.20.20.140">
    <property type="entry name" value="Metal-dependent hydrolases"/>
    <property type="match status" value="1"/>
</dbReference>
<feature type="domain" description="Amidohydrolase-related" evidence="1">
    <location>
        <begin position="143"/>
        <end position="302"/>
    </location>
</feature>
<dbReference type="InterPro" id="IPR006680">
    <property type="entry name" value="Amidohydro-rel"/>
</dbReference>
<evidence type="ECO:0000313" key="3">
    <source>
        <dbReference type="Proteomes" id="UP001239215"/>
    </source>
</evidence>
<dbReference type="GO" id="GO:0016787">
    <property type="term" value="F:hydrolase activity"/>
    <property type="evidence" value="ECO:0007669"/>
    <property type="project" value="InterPro"/>
</dbReference>
<protein>
    <recommendedName>
        <fullName evidence="1">Amidohydrolase-related domain-containing protein</fullName>
    </recommendedName>
</protein>
<gene>
    <name evidence="2" type="ORF">QE405_001003</name>
</gene>
<evidence type="ECO:0000259" key="1">
    <source>
        <dbReference type="Pfam" id="PF04909"/>
    </source>
</evidence>
<dbReference type="Proteomes" id="UP001239215">
    <property type="component" value="Unassembled WGS sequence"/>
</dbReference>
<dbReference type="SUPFAM" id="SSF51556">
    <property type="entry name" value="Metallo-dependent hydrolases"/>
    <property type="match status" value="1"/>
</dbReference>
<dbReference type="AlphaFoldDB" id="A0AAJ1X1R7"/>
<name>A0AAJ1X1R7_9ACTN</name>
<dbReference type="InterPro" id="IPR032466">
    <property type="entry name" value="Metal_Hydrolase"/>
</dbReference>
<dbReference type="Pfam" id="PF04909">
    <property type="entry name" value="Amidohydro_2"/>
    <property type="match status" value="1"/>
</dbReference>
<dbReference type="EMBL" id="JAUTAN010000001">
    <property type="protein sequence ID" value="MDQ1103719.1"/>
    <property type="molecule type" value="Genomic_DNA"/>
</dbReference>
<reference evidence="2" key="1">
    <citation type="submission" date="2023-07" db="EMBL/GenBank/DDBJ databases">
        <title>Functional and genomic diversity of the sorghum phyllosphere microbiome.</title>
        <authorList>
            <person name="Shade A."/>
        </authorList>
    </citation>
    <scope>NUCLEOTIDE SEQUENCE</scope>
    <source>
        <strain evidence="2">SORGH_AS_1067</strain>
    </source>
</reference>
<accession>A0AAJ1X1R7</accession>
<comment type="caution">
    <text evidence="2">The sequence shown here is derived from an EMBL/GenBank/DDBJ whole genome shotgun (WGS) entry which is preliminary data.</text>
</comment>
<proteinExistence type="predicted"/>
<organism evidence="2 3">
    <name type="scientific">Nocardioides zeae</name>
    <dbReference type="NCBI Taxonomy" id="1457234"/>
    <lineage>
        <taxon>Bacteria</taxon>
        <taxon>Bacillati</taxon>
        <taxon>Actinomycetota</taxon>
        <taxon>Actinomycetes</taxon>
        <taxon>Propionibacteriales</taxon>
        <taxon>Nocardioidaceae</taxon>
        <taxon>Nocardioides</taxon>
    </lineage>
</organism>
<evidence type="ECO:0000313" key="2">
    <source>
        <dbReference type="EMBL" id="MDQ1103719.1"/>
    </source>
</evidence>